<gene>
    <name evidence="1" type="ORF">JFY71_00685</name>
</gene>
<dbReference type="EMBL" id="CP066744">
    <property type="protein sequence ID" value="QQK08085.1"/>
    <property type="molecule type" value="Genomic_DNA"/>
</dbReference>
<dbReference type="Proteomes" id="UP000595814">
    <property type="component" value="Chromosome"/>
</dbReference>
<sequence length="65" mass="7575">MERILVAKLDNGMDSCLRVLSVLRNRRVPINEFNLADNDLTLKIDENNYKDVRLFLSKLADIKIQ</sequence>
<name>A0AC61MTX8_9FIRM</name>
<keyword evidence="2" id="KW-1185">Reference proteome</keyword>
<evidence type="ECO:0000313" key="2">
    <source>
        <dbReference type="Proteomes" id="UP000595814"/>
    </source>
</evidence>
<protein>
    <submittedName>
        <fullName evidence="1">Uncharacterized protein</fullName>
    </submittedName>
</protein>
<accession>A0AC61MTX8</accession>
<proteinExistence type="predicted"/>
<evidence type="ECO:0000313" key="1">
    <source>
        <dbReference type="EMBL" id="QQK08085.1"/>
    </source>
</evidence>
<organism evidence="1 2">
    <name type="scientific">Miniphocaeibacter halophilus</name>
    <dbReference type="NCBI Taxonomy" id="2931922"/>
    <lineage>
        <taxon>Bacteria</taxon>
        <taxon>Bacillati</taxon>
        <taxon>Bacillota</taxon>
        <taxon>Tissierellia</taxon>
        <taxon>Tissierellales</taxon>
        <taxon>Peptoniphilaceae</taxon>
        <taxon>Miniphocaeibacter</taxon>
    </lineage>
</organism>
<reference evidence="1 2" key="1">
    <citation type="journal article" date="2022" name="Int. J. Syst. Evol. Microbiol.">
        <title>Miniphocaeibacter halophilus sp. nov., an ammonium-tolerant acetate-producing bacterium isolated from a biogas system.</title>
        <authorList>
            <person name="Schnurer A."/>
            <person name="Singh A."/>
            <person name="Bi S."/>
            <person name="Qiao W."/>
            <person name="Westerholm M."/>
        </authorList>
    </citation>
    <scope>NUCLEOTIDE SEQUENCE [LARGE SCALE GENOMIC DNA]</scope>
    <source>
        <strain evidence="1 2">AMB_01</strain>
    </source>
</reference>